<feature type="region of interest" description="Disordered" evidence="1">
    <location>
        <begin position="132"/>
        <end position="154"/>
    </location>
</feature>
<comment type="caution">
    <text evidence="3">The sequence shown here is derived from an EMBL/GenBank/DDBJ whole genome shotgun (WGS) entry which is preliminary data.</text>
</comment>
<dbReference type="PRINTS" id="PR00625">
    <property type="entry name" value="JDOMAIN"/>
</dbReference>
<name>A0ABN9W6G8_9DINO</name>
<dbReference type="PANTHER" id="PTHR45168">
    <property type="entry name" value="DNAJ HOMOLOG SUBFAMILY B MEMBER 2"/>
    <property type="match status" value="1"/>
</dbReference>
<dbReference type="EMBL" id="CAUYUJ010018170">
    <property type="protein sequence ID" value="CAK0881227.1"/>
    <property type="molecule type" value="Genomic_DNA"/>
</dbReference>
<dbReference type="InterPro" id="IPR043183">
    <property type="entry name" value="DNJB2/6-like"/>
</dbReference>
<evidence type="ECO:0000259" key="2">
    <source>
        <dbReference type="PROSITE" id="PS50076"/>
    </source>
</evidence>
<reference evidence="3" key="1">
    <citation type="submission" date="2023-10" db="EMBL/GenBank/DDBJ databases">
        <authorList>
            <person name="Chen Y."/>
            <person name="Shah S."/>
            <person name="Dougan E. K."/>
            <person name="Thang M."/>
            <person name="Chan C."/>
        </authorList>
    </citation>
    <scope>NUCLEOTIDE SEQUENCE [LARGE SCALE GENOMIC DNA]</scope>
</reference>
<feature type="domain" description="J" evidence="2">
    <location>
        <begin position="11"/>
        <end position="77"/>
    </location>
</feature>
<dbReference type="CDD" id="cd06257">
    <property type="entry name" value="DnaJ"/>
    <property type="match status" value="1"/>
</dbReference>
<evidence type="ECO:0000256" key="1">
    <source>
        <dbReference type="SAM" id="MobiDB-lite"/>
    </source>
</evidence>
<protein>
    <recommendedName>
        <fullName evidence="2">J domain-containing protein</fullName>
    </recommendedName>
</protein>
<proteinExistence type="predicted"/>
<gene>
    <name evidence="3" type="ORF">PCOR1329_LOCUS64144</name>
</gene>
<dbReference type="InterPro" id="IPR001623">
    <property type="entry name" value="DnaJ_domain"/>
</dbReference>
<feature type="compositionally biased region" description="Basic and acidic residues" evidence="1">
    <location>
        <begin position="144"/>
        <end position="154"/>
    </location>
</feature>
<organism evidence="3 4">
    <name type="scientific">Prorocentrum cordatum</name>
    <dbReference type="NCBI Taxonomy" id="2364126"/>
    <lineage>
        <taxon>Eukaryota</taxon>
        <taxon>Sar</taxon>
        <taxon>Alveolata</taxon>
        <taxon>Dinophyceae</taxon>
        <taxon>Prorocentrales</taxon>
        <taxon>Prorocentraceae</taxon>
        <taxon>Prorocentrum</taxon>
    </lineage>
</organism>
<accession>A0ABN9W6G8</accession>
<dbReference type="InterPro" id="IPR036869">
    <property type="entry name" value="J_dom_sf"/>
</dbReference>
<sequence>MAADDQADNEDFYTTLGVDKDACDETIRRAYLKSALRWHPDKNLENQELAESMFKKLARAYKVLSDAVLRAIYDGSGKRVLGKDWWPDDATSSRDMAYMFFLNRVPGRSPRDGFSEAKLREIFPELFGRERHREAEGASKPVHWKADETPKPRL</sequence>
<dbReference type="PANTHER" id="PTHR45168:SF4">
    <property type="entry name" value="SIMILAR TO DNAJ HOMOLOG SUBFAMILY B MEMBER 6 (HEAT SHOCK PROTEIN J2) (HSJ-2) (MRJ) (MDJ4)"/>
    <property type="match status" value="1"/>
</dbReference>
<dbReference type="SUPFAM" id="SSF46565">
    <property type="entry name" value="Chaperone J-domain"/>
    <property type="match status" value="1"/>
</dbReference>
<keyword evidence="4" id="KW-1185">Reference proteome</keyword>
<dbReference type="Gene3D" id="1.10.287.110">
    <property type="entry name" value="DnaJ domain"/>
    <property type="match status" value="1"/>
</dbReference>
<dbReference type="Proteomes" id="UP001189429">
    <property type="component" value="Unassembled WGS sequence"/>
</dbReference>
<evidence type="ECO:0000313" key="4">
    <source>
        <dbReference type="Proteomes" id="UP001189429"/>
    </source>
</evidence>
<evidence type="ECO:0000313" key="3">
    <source>
        <dbReference type="EMBL" id="CAK0881227.1"/>
    </source>
</evidence>
<dbReference type="PROSITE" id="PS50076">
    <property type="entry name" value="DNAJ_2"/>
    <property type="match status" value="1"/>
</dbReference>
<dbReference type="Pfam" id="PF00226">
    <property type="entry name" value="DnaJ"/>
    <property type="match status" value="1"/>
</dbReference>
<dbReference type="SMART" id="SM00271">
    <property type="entry name" value="DnaJ"/>
    <property type="match status" value="1"/>
</dbReference>